<dbReference type="Gene3D" id="2.60.40.1890">
    <property type="entry name" value="PCu(A)C copper chaperone"/>
    <property type="match status" value="1"/>
</dbReference>
<sequence length="174" mass="17119">MAATAGLAAAGLLVTGCSSGQISQTAGQESAVNGSKANVNNIALRNVLIQAVQTGDYLKPGRTVPLIFVAVNTSADVNDKLVGITSDIGSVSVTGPTSIPAASSLIVGSADGQEAVTPMGDAPATAAVVTLDQPIANGLTYNFTFDFEKAGQAKVAVPISAGGAPRQEAAAAHG</sequence>
<gene>
    <name evidence="1" type="ORF">K9U37_05940</name>
</gene>
<comment type="caution">
    <text evidence="1">The sequence shown here is derived from an EMBL/GenBank/DDBJ whole genome shotgun (WGS) entry which is preliminary data.</text>
</comment>
<dbReference type="Pfam" id="PF04314">
    <property type="entry name" value="PCuAC"/>
    <property type="match status" value="1"/>
</dbReference>
<dbReference type="Proteomes" id="UP001139068">
    <property type="component" value="Unassembled WGS sequence"/>
</dbReference>
<accession>A0ABS9YTD9</accession>
<keyword evidence="2" id="KW-1185">Reference proteome</keyword>
<name>A0ABS9YTD9_9MYCO</name>
<reference evidence="1" key="1">
    <citation type="journal article" date="2022" name="ISME J.">
        <title>Identification of active gaseous-alkane degraders at natural gas seeps.</title>
        <authorList>
            <person name="Farhan Ul Haque M."/>
            <person name="Hernandez M."/>
            <person name="Crombie A.T."/>
            <person name="Murrell J.C."/>
        </authorList>
    </citation>
    <scope>NUCLEOTIDE SEQUENCE</scope>
    <source>
        <strain evidence="1">ANDR5</strain>
    </source>
</reference>
<dbReference type="InterPro" id="IPR036182">
    <property type="entry name" value="PCuAC_sf"/>
</dbReference>
<evidence type="ECO:0000313" key="2">
    <source>
        <dbReference type="Proteomes" id="UP001139068"/>
    </source>
</evidence>
<evidence type="ECO:0008006" key="3">
    <source>
        <dbReference type="Google" id="ProtNLM"/>
    </source>
</evidence>
<dbReference type="EMBL" id="JAIVFL010000001">
    <property type="protein sequence ID" value="MCI4674488.1"/>
    <property type="molecule type" value="Genomic_DNA"/>
</dbReference>
<organism evidence="1 2">
    <name type="scientific">Candidatus Mycolicibacterium alkanivorans</name>
    <dbReference type="NCBI Taxonomy" id="2954114"/>
    <lineage>
        <taxon>Bacteria</taxon>
        <taxon>Bacillati</taxon>
        <taxon>Actinomycetota</taxon>
        <taxon>Actinomycetes</taxon>
        <taxon>Mycobacteriales</taxon>
        <taxon>Mycobacteriaceae</taxon>
        <taxon>Mycolicibacterium</taxon>
    </lineage>
</organism>
<proteinExistence type="predicted"/>
<protein>
    <recommendedName>
        <fullName evidence="3">Lipoprotein LpqE</fullName>
    </recommendedName>
</protein>
<dbReference type="InterPro" id="IPR007410">
    <property type="entry name" value="LpqE-like"/>
</dbReference>
<evidence type="ECO:0000313" key="1">
    <source>
        <dbReference type="EMBL" id="MCI4674488.1"/>
    </source>
</evidence>